<dbReference type="InterPro" id="IPR029039">
    <property type="entry name" value="Flavoprotein-like_sf"/>
</dbReference>
<dbReference type="GO" id="GO:0016491">
    <property type="term" value="F:oxidoreductase activity"/>
    <property type="evidence" value="ECO:0007669"/>
    <property type="project" value="UniProtKB-KW"/>
</dbReference>
<dbReference type="RefSeq" id="WP_398274396.1">
    <property type="nucleotide sequence ID" value="NZ_JBITLV010000001.1"/>
</dbReference>
<feature type="domain" description="NADPH-dependent FMN reductase-like" evidence="1">
    <location>
        <begin position="7"/>
        <end position="151"/>
    </location>
</feature>
<proteinExistence type="predicted"/>
<sequence>MTSTTSRLAVVIASARPGRVGHPVGTWIAEQARAHGGFDVDVVDLAELDLPLMNEPNHPRLRDYVHDHTKAWSATVDAADAFVFVFPEYNHGMTAPLKNALDYLHEEWAHKPAGLVSYGGVSAGLRAAQQVKQVLAALKITPLTDAVMIPFVGGMIDGEGAFAPSDMVAGSAKTMLDELARQAPVLAQLRA</sequence>
<dbReference type="PANTHER" id="PTHR30543">
    <property type="entry name" value="CHROMATE REDUCTASE"/>
    <property type="match status" value="1"/>
</dbReference>
<dbReference type="InterPro" id="IPR050712">
    <property type="entry name" value="NAD(P)H-dep_reductase"/>
</dbReference>
<keyword evidence="3" id="KW-1185">Reference proteome</keyword>
<protein>
    <submittedName>
        <fullName evidence="2">NADPH-dependent FMN reductase</fullName>
        <ecNumber evidence="2">1.-.-.-</ecNumber>
    </submittedName>
</protein>
<dbReference type="InterPro" id="IPR005025">
    <property type="entry name" value="FMN_Rdtase-like_dom"/>
</dbReference>
<dbReference type="EMBL" id="JBITLV010000001">
    <property type="protein sequence ID" value="MFI7585834.1"/>
    <property type="molecule type" value="Genomic_DNA"/>
</dbReference>
<evidence type="ECO:0000313" key="3">
    <source>
        <dbReference type="Proteomes" id="UP001612915"/>
    </source>
</evidence>
<evidence type="ECO:0000259" key="1">
    <source>
        <dbReference type="Pfam" id="PF03358"/>
    </source>
</evidence>
<dbReference type="Gene3D" id="3.40.50.360">
    <property type="match status" value="1"/>
</dbReference>
<comment type="caution">
    <text evidence="2">The sequence shown here is derived from an EMBL/GenBank/DDBJ whole genome shotgun (WGS) entry which is preliminary data.</text>
</comment>
<dbReference type="Pfam" id="PF03358">
    <property type="entry name" value="FMN_red"/>
    <property type="match status" value="1"/>
</dbReference>
<reference evidence="2 3" key="1">
    <citation type="submission" date="2024-10" db="EMBL/GenBank/DDBJ databases">
        <title>The Natural Products Discovery Center: Release of the First 8490 Sequenced Strains for Exploring Actinobacteria Biosynthetic Diversity.</title>
        <authorList>
            <person name="Kalkreuter E."/>
            <person name="Kautsar S.A."/>
            <person name="Yang D."/>
            <person name="Bader C.D."/>
            <person name="Teijaro C.N."/>
            <person name="Fluegel L."/>
            <person name="Davis C.M."/>
            <person name="Simpson J.R."/>
            <person name="Lauterbach L."/>
            <person name="Steele A.D."/>
            <person name="Gui C."/>
            <person name="Meng S."/>
            <person name="Li G."/>
            <person name="Viehrig K."/>
            <person name="Ye F."/>
            <person name="Su P."/>
            <person name="Kiefer A.F."/>
            <person name="Nichols A."/>
            <person name="Cepeda A.J."/>
            <person name="Yan W."/>
            <person name="Fan B."/>
            <person name="Jiang Y."/>
            <person name="Adhikari A."/>
            <person name="Zheng C.-J."/>
            <person name="Schuster L."/>
            <person name="Cowan T.M."/>
            <person name="Smanski M.J."/>
            <person name="Chevrette M.G."/>
            <person name="De Carvalho L.P.S."/>
            <person name="Shen B."/>
        </authorList>
    </citation>
    <scope>NUCLEOTIDE SEQUENCE [LARGE SCALE GENOMIC DNA]</scope>
    <source>
        <strain evidence="2 3">NPDC049639</strain>
    </source>
</reference>
<gene>
    <name evidence="2" type="ORF">ACIB24_02020</name>
</gene>
<dbReference type="Proteomes" id="UP001612915">
    <property type="component" value="Unassembled WGS sequence"/>
</dbReference>
<dbReference type="SUPFAM" id="SSF52218">
    <property type="entry name" value="Flavoproteins"/>
    <property type="match status" value="1"/>
</dbReference>
<name>A0ABW8AHK6_9ACTN</name>
<accession>A0ABW8AHK6</accession>
<keyword evidence="2" id="KW-0560">Oxidoreductase</keyword>
<dbReference type="EC" id="1.-.-.-" evidence="2"/>
<dbReference type="PANTHER" id="PTHR30543:SF21">
    <property type="entry name" value="NAD(P)H-DEPENDENT FMN REDUCTASE LOT6"/>
    <property type="match status" value="1"/>
</dbReference>
<organism evidence="2 3">
    <name type="scientific">Spongisporangium articulatum</name>
    <dbReference type="NCBI Taxonomy" id="3362603"/>
    <lineage>
        <taxon>Bacteria</taxon>
        <taxon>Bacillati</taxon>
        <taxon>Actinomycetota</taxon>
        <taxon>Actinomycetes</taxon>
        <taxon>Kineosporiales</taxon>
        <taxon>Kineosporiaceae</taxon>
        <taxon>Spongisporangium</taxon>
    </lineage>
</organism>
<evidence type="ECO:0000313" key="2">
    <source>
        <dbReference type="EMBL" id="MFI7585834.1"/>
    </source>
</evidence>